<dbReference type="InterPro" id="IPR039422">
    <property type="entry name" value="MarR/SlyA-like"/>
</dbReference>
<dbReference type="PANTHER" id="PTHR33164:SF103">
    <property type="entry name" value="REGULATORY PROTEIN MARR"/>
    <property type="match status" value="1"/>
</dbReference>
<reference evidence="2" key="1">
    <citation type="submission" date="2024-07" db="EMBL/GenBank/DDBJ databases">
        <authorList>
            <person name="Yu S.T."/>
        </authorList>
    </citation>
    <scope>NUCLEOTIDE SEQUENCE</scope>
    <source>
        <strain evidence="2">R39</strain>
    </source>
</reference>
<dbReference type="Gene3D" id="1.10.10.10">
    <property type="entry name" value="Winged helix-like DNA-binding domain superfamily/Winged helix DNA-binding domain"/>
    <property type="match status" value="1"/>
</dbReference>
<dbReference type="Pfam" id="PF01047">
    <property type="entry name" value="MarR"/>
    <property type="match status" value="1"/>
</dbReference>
<name>A0AB39QHT5_9ACTN</name>
<dbReference type="PANTHER" id="PTHR33164">
    <property type="entry name" value="TRANSCRIPTIONAL REGULATOR, MARR FAMILY"/>
    <property type="match status" value="1"/>
</dbReference>
<dbReference type="PROSITE" id="PS50995">
    <property type="entry name" value="HTH_MARR_2"/>
    <property type="match status" value="1"/>
</dbReference>
<dbReference type="SMART" id="SM00347">
    <property type="entry name" value="HTH_MARR"/>
    <property type="match status" value="1"/>
</dbReference>
<dbReference type="AlphaFoldDB" id="A0AB39QHT5"/>
<organism evidence="2">
    <name type="scientific">Streptomyces sp. R39</name>
    <dbReference type="NCBI Taxonomy" id="3238631"/>
    <lineage>
        <taxon>Bacteria</taxon>
        <taxon>Bacillati</taxon>
        <taxon>Actinomycetota</taxon>
        <taxon>Actinomycetes</taxon>
        <taxon>Kitasatosporales</taxon>
        <taxon>Streptomycetaceae</taxon>
        <taxon>Streptomyces</taxon>
    </lineage>
</organism>
<evidence type="ECO:0000259" key="1">
    <source>
        <dbReference type="PROSITE" id="PS50995"/>
    </source>
</evidence>
<sequence>MTVTAFRRRPEPDEVARVTTRAVELLEVVWGRASTAPTSASQLRVLHILEHHDGINLRTLAEFLASTPPSTSRLCDRLQAAGFVERVASPEDRREVRLHLSARGRFFLADLRARRESELQKVLADMPVAKRVALLEGLEAFCATAATQIPDEAPDAGSRTA</sequence>
<dbReference type="GO" id="GO:0003700">
    <property type="term" value="F:DNA-binding transcription factor activity"/>
    <property type="evidence" value="ECO:0007669"/>
    <property type="project" value="InterPro"/>
</dbReference>
<dbReference type="InterPro" id="IPR000835">
    <property type="entry name" value="HTH_MarR-typ"/>
</dbReference>
<proteinExistence type="predicted"/>
<dbReference type="PRINTS" id="PR00598">
    <property type="entry name" value="HTHMARR"/>
</dbReference>
<dbReference type="SUPFAM" id="SSF46785">
    <property type="entry name" value="Winged helix' DNA-binding domain"/>
    <property type="match status" value="1"/>
</dbReference>
<gene>
    <name evidence="2" type="ORF">AB5J52_05700</name>
</gene>
<dbReference type="GO" id="GO:0006950">
    <property type="term" value="P:response to stress"/>
    <property type="evidence" value="ECO:0007669"/>
    <property type="project" value="TreeGrafter"/>
</dbReference>
<feature type="domain" description="HTH marR-type" evidence="1">
    <location>
        <begin position="12"/>
        <end position="143"/>
    </location>
</feature>
<dbReference type="RefSeq" id="WP_369221393.1">
    <property type="nucleotide sequence ID" value="NZ_CP163441.1"/>
</dbReference>
<evidence type="ECO:0000313" key="2">
    <source>
        <dbReference type="EMBL" id="XDQ41808.1"/>
    </source>
</evidence>
<dbReference type="InterPro" id="IPR036388">
    <property type="entry name" value="WH-like_DNA-bd_sf"/>
</dbReference>
<dbReference type="EMBL" id="CP163441">
    <property type="protein sequence ID" value="XDQ41808.1"/>
    <property type="molecule type" value="Genomic_DNA"/>
</dbReference>
<protein>
    <submittedName>
        <fullName evidence="2">MarR family transcriptional regulator</fullName>
    </submittedName>
</protein>
<accession>A0AB39QHT5</accession>
<dbReference type="InterPro" id="IPR036390">
    <property type="entry name" value="WH_DNA-bd_sf"/>
</dbReference>